<dbReference type="SUPFAM" id="SSF56300">
    <property type="entry name" value="Metallo-dependent phosphatases"/>
    <property type="match status" value="1"/>
</dbReference>
<keyword evidence="2" id="KW-1185">Reference proteome</keyword>
<reference evidence="1 2" key="2">
    <citation type="submission" date="2018-11" db="EMBL/GenBank/DDBJ databases">
        <authorList>
            <consortium name="Pathogen Informatics"/>
        </authorList>
    </citation>
    <scope>NUCLEOTIDE SEQUENCE [LARGE SCALE GENOMIC DNA]</scope>
</reference>
<dbReference type="AlphaFoldDB" id="A0A0R3WXT4"/>
<evidence type="ECO:0000313" key="3">
    <source>
        <dbReference type="WBParaSite" id="TTAC_0000557401-mRNA-1"/>
    </source>
</evidence>
<dbReference type="EMBL" id="UYWX01007985">
    <property type="protein sequence ID" value="VDM27221.1"/>
    <property type="molecule type" value="Genomic_DNA"/>
</dbReference>
<dbReference type="Proteomes" id="UP000274429">
    <property type="component" value="Unassembled WGS sequence"/>
</dbReference>
<reference evidence="3" key="1">
    <citation type="submission" date="2017-02" db="UniProtKB">
        <authorList>
            <consortium name="WormBaseParasite"/>
        </authorList>
    </citation>
    <scope>IDENTIFICATION</scope>
</reference>
<accession>A0A0R3WXT4</accession>
<dbReference type="InterPro" id="IPR029052">
    <property type="entry name" value="Metallo-depent_PP-like"/>
</dbReference>
<gene>
    <name evidence="1" type="ORF">TTAC_LOCUS5557</name>
</gene>
<evidence type="ECO:0000313" key="2">
    <source>
        <dbReference type="Proteomes" id="UP000274429"/>
    </source>
</evidence>
<dbReference type="OrthoDB" id="1930084at2759"/>
<sequence length="93" mass="10092">MKLLEVGGDPSATQYLFMGDYVDRGCFSMELMGSITSTVAISSTNSQIVVLLQMEMLVSTLYGAPPTLSSSSSRKLGFDVLQRQSRCGSSRRN</sequence>
<dbReference type="STRING" id="6205.A0A0R3WXT4"/>
<protein>
    <submittedName>
        <fullName evidence="3">Cyclic nucleotide-binding domain-containing protein</fullName>
    </submittedName>
</protein>
<dbReference type="WBParaSite" id="TTAC_0000557401-mRNA-1">
    <property type="protein sequence ID" value="TTAC_0000557401-mRNA-1"/>
    <property type="gene ID" value="TTAC_0000557401"/>
</dbReference>
<name>A0A0R3WXT4_HYDTA</name>
<dbReference type="Gene3D" id="3.60.21.10">
    <property type="match status" value="1"/>
</dbReference>
<proteinExistence type="predicted"/>
<organism evidence="3">
    <name type="scientific">Hydatigena taeniaeformis</name>
    <name type="common">Feline tapeworm</name>
    <name type="synonym">Taenia taeniaeformis</name>
    <dbReference type="NCBI Taxonomy" id="6205"/>
    <lineage>
        <taxon>Eukaryota</taxon>
        <taxon>Metazoa</taxon>
        <taxon>Spiralia</taxon>
        <taxon>Lophotrochozoa</taxon>
        <taxon>Platyhelminthes</taxon>
        <taxon>Cestoda</taxon>
        <taxon>Eucestoda</taxon>
        <taxon>Cyclophyllidea</taxon>
        <taxon>Taeniidae</taxon>
        <taxon>Hydatigera</taxon>
    </lineage>
</organism>
<evidence type="ECO:0000313" key="1">
    <source>
        <dbReference type="EMBL" id="VDM27221.1"/>
    </source>
</evidence>